<dbReference type="InterPro" id="IPR001680">
    <property type="entry name" value="WD40_rpt"/>
</dbReference>
<comment type="subcellular location">
    <subcellularLocation>
        <location evidence="1">Nucleus</location>
    </subcellularLocation>
</comment>
<evidence type="ECO:0000313" key="9">
    <source>
        <dbReference type="Proteomes" id="UP000289152"/>
    </source>
</evidence>
<dbReference type="FunCoup" id="A0A4Q1BBS9">
    <property type="interactions" value="551"/>
</dbReference>
<gene>
    <name evidence="8" type="ORF">M231_07216</name>
</gene>
<accession>A0A4Q1BBS9</accession>
<dbReference type="PRINTS" id="PR00320">
    <property type="entry name" value="GPROTEINBRPT"/>
</dbReference>
<dbReference type="Pfam" id="PF00400">
    <property type="entry name" value="WD40"/>
    <property type="match status" value="3"/>
</dbReference>
<keyword evidence="5" id="KW-0677">Repeat</keyword>
<dbReference type="SUPFAM" id="SSF50978">
    <property type="entry name" value="WD40 repeat-like"/>
    <property type="match status" value="1"/>
</dbReference>
<keyword evidence="3" id="KW-0804">Transcription</keyword>
<dbReference type="InterPro" id="IPR036322">
    <property type="entry name" value="WD40_repeat_dom_sf"/>
</dbReference>
<dbReference type="PANTHER" id="PTHR19861:SF0">
    <property type="entry name" value="WD REPEAT-CONTAINING PROTEIN 82"/>
    <property type="match status" value="1"/>
</dbReference>
<dbReference type="InterPro" id="IPR020472">
    <property type="entry name" value="WD40_PAC1"/>
</dbReference>
<keyword evidence="3" id="KW-0805">Transcription regulation</keyword>
<reference evidence="8 9" key="1">
    <citation type="submission" date="2016-06" db="EMBL/GenBank/DDBJ databases">
        <title>Evolution of pathogenesis and genome organization in the Tremellales.</title>
        <authorList>
            <person name="Cuomo C."/>
            <person name="Litvintseva A."/>
            <person name="Heitman J."/>
            <person name="Chen Y."/>
            <person name="Sun S."/>
            <person name="Springer D."/>
            <person name="Dromer F."/>
            <person name="Young S."/>
            <person name="Zeng Q."/>
            <person name="Chapman S."/>
            <person name="Gujja S."/>
            <person name="Saif S."/>
            <person name="Birren B."/>
        </authorList>
    </citation>
    <scope>NUCLEOTIDE SEQUENCE [LARGE SCALE GENOMIC DNA]</scope>
    <source>
        <strain evidence="8 9">ATCC 28783</strain>
    </source>
</reference>
<evidence type="ECO:0000256" key="4">
    <source>
        <dbReference type="ARBA" id="ARBA00022574"/>
    </source>
</evidence>
<comment type="caution">
    <text evidence="8">The sequence shown here is derived from an EMBL/GenBank/DDBJ whole genome shotgun (WGS) entry which is preliminary data.</text>
</comment>
<proteinExistence type="inferred from homology"/>
<comment type="similarity">
    <text evidence="2">Belongs to the WD repeat SWD2 family.</text>
</comment>
<dbReference type="Gene3D" id="2.130.10.10">
    <property type="entry name" value="YVTN repeat-like/Quinoprotein amine dehydrogenase"/>
    <property type="match status" value="1"/>
</dbReference>
<dbReference type="GO" id="GO:0048188">
    <property type="term" value="C:Set1C/COMPASS complex"/>
    <property type="evidence" value="ECO:0007669"/>
    <property type="project" value="TreeGrafter"/>
</dbReference>
<dbReference type="InterPro" id="IPR037867">
    <property type="entry name" value="Swd2/WDR82"/>
</dbReference>
<sequence>MAQSSSKNPSTAGPSTTGLTKNVVSAFRPAKVFKNLIEAPQTAVKGDPWLTHSPKSITSISFDETGERCVTAVGDETFMLWDARKGKKQKTFFSKKYGISLARFTHRSANIIHASTRLEDHAIRYHSMHDNTYLSYFRGHTGRVRSLHMCPTDDAFLSAGDDGTVRIWDLRAPSCRALLNDVGGTAVAAFDNSGLVFAVACFQTQTIMLYAVSSMDHSPFHYAALIDPALSEISMPPPKPIYTSIAFSNDGNYLLIGTSSDAHYLVDAFDLVILRRLVGHQGLERDKDGQKGIIPRRGASGEEVCFTGDSKWVVSGSADGAVVFWDISPEMGKEKLEVIIGERGKVAELLPTIRLEASANAGFGPSRSVRMNPRYAMMGVGGEEFSMWLPAKEEDKPPEGW</sequence>
<dbReference type="SMART" id="SM00320">
    <property type="entry name" value="WD40"/>
    <property type="match status" value="3"/>
</dbReference>
<dbReference type="STRING" id="5217.A0A4Q1BBS9"/>
<dbReference type="Proteomes" id="UP000289152">
    <property type="component" value="Unassembled WGS sequence"/>
</dbReference>
<evidence type="ECO:0000256" key="1">
    <source>
        <dbReference type="ARBA" id="ARBA00004123"/>
    </source>
</evidence>
<keyword evidence="4 7" id="KW-0853">WD repeat</keyword>
<dbReference type="PROSITE" id="PS00678">
    <property type="entry name" value="WD_REPEATS_1"/>
    <property type="match status" value="1"/>
</dbReference>
<dbReference type="InParanoid" id="A0A4Q1BBS9"/>
<keyword evidence="9" id="KW-1185">Reference proteome</keyword>
<keyword evidence="3" id="KW-0806">Transcription termination</keyword>
<feature type="repeat" description="WD" evidence="7">
    <location>
        <begin position="304"/>
        <end position="328"/>
    </location>
</feature>
<protein>
    <submittedName>
        <fullName evidence="8">Uncharacterized protein</fullName>
    </submittedName>
</protein>
<dbReference type="FunFam" id="2.130.10.10:FF:001194">
    <property type="entry name" value="Unplaced genomic scaffold supercont1.1, whole genome shotgun sequence"/>
    <property type="match status" value="1"/>
</dbReference>
<dbReference type="OMA" id="HNEGYIR"/>
<dbReference type="GO" id="GO:0003682">
    <property type="term" value="F:chromatin binding"/>
    <property type="evidence" value="ECO:0007669"/>
    <property type="project" value="TreeGrafter"/>
</dbReference>
<keyword evidence="6" id="KW-0539">Nucleus</keyword>
<dbReference type="PROSITE" id="PS50294">
    <property type="entry name" value="WD_REPEATS_REGION"/>
    <property type="match status" value="1"/>
</dbReference>
<dbReference type="EMBL" id="SDIL01000132">
    <property type="protein sequence ID" value="RXK35537.1"/>
    <property type="molecule type" value="Genomic_DNA"/>
</dbReference>
<dbReference type="InterPro" id="IPR019775">
    <property type="entry name" value="WD40_repeat_CS"/>
</dbReference>
<evidence type="ECO:0000256" key="3">
    <source>
        <dbReference type="ARBA" id="ARBA00022472"/>
    </source>
</evidence>
<evidence type="ECO:0000256" key="7">
    <source>
        <dbReference type="PROSITE-ProRule" id="PRU00221"/>
    </source>
</evidence>
<dbReference type="PANTHER" id="PTHR19861">
    <property type="entry name" value="WD40 REPEAT PROTEIN SWD2"/>
    <property type="match status" value="1"/>
</dbReference>
<dbReference type="PROSITE" id="PS50082">
    <property type="entry name" value="WD_REPEATS_2"/>
    <property type="match status" value="3"/>
</dbReference>
<name>A0A4Q1BBS9_TREME</name>
<evidence type="ECO:0000256" key="5">
    <source>
        <dbReference type="ARBA" id="ARBA00022737"/>
    </source>
</evidence>
<dbReference type="OrthoDB" id="27537at2759"/>
<evidence type="ECO:0000256" key="6">
    <source>
        <dbReference type="ARBA" id="ARBA00023242"/>
    </source>
</evidence>
<dbReference type="InterPro" id="IPR015943">
    <property type="entry name" value="WD40/YVTN_repeat-like_dom_sf"/>
</dbReference>
<evidence type="ECO:0000256" key="2">
    <source>
        <dbReference type="ARBA" id="ARBA00005616"/>
    </source>
</evidence>
<organism evidence="8 9">
    <name type="scientific">Tremella mesenterica</name>
    <name type="common">Jelly fungus</name>
    <dbReference type="NCBI Taxonomy" id="5217"/>
    <lineage>
        <taxon>Eukaryota</taxon>
        <taxon>Fungi</taxon>
        <taxon>Dikarya</taxon>
        <taxon>Basidiomycota</taxon>
        <taxon>Agaricomycotina</taxon>
        <taxon>Tremellomycetes</taxon>
        <taxon>Tremellales</taxon>
        <taxon>Tremellaceae</taxon>
        <taxon>Tremella</taxon>
    </lineage>
</organism>
<evidence type="ECO:0000313" key="8">
    <source>
        <dbReference type="EMBL" id="RXK35537.1"/>
    </source>
</evidence>
<dbReference type="VEuPathDB" id="FungiDB:TREMEDRAFT_58881"/>
<dbReference type="AlphaFoldDB" id="A0A4Q1BBS9"/>
<feature type="repeat" description="WD" evidence="7">
    <location>
        <begin position="137"/>
        <end position="178"/>
    </location>
</feature>
<feature type="repeat" description="WD" evidence="7">
    <location>
        <begin position="50"/>
        <end position="91"/>
    </location>
</feature>
<dbReference type="GO" id="GO:0006353">
    <property type="term" value="P:DNA-templated transcription termination"/>
    <property type="evidence" value="ECO:0007669"/>
    <property type="project" value="UniProtKB-KW"/>
</dbReference>